<dbReference type="EMBL" id="CP090958">
    <property type="protein sequence ID" value="WGW12742.1"/>
    <property type="molecule type" value="Genomic_DNA"/>
</dbReference>
<gene>
    <name evidence="1" type="ORF">LWF01_02925</name>
</gene>
<organism evidence="1 2">
    <name type="scientific">Saxibacter everestensis</name>
    <dbReference type="NCBI Taxonomy" id="2909229"/>
    <lineage>
        <taxon>Bacteria</taxon>
        <taxon>Bacillati</taxon>
        <taxon>Actinomycetota</taxon>
        <taxon>Actinomycetes</taxon>
        <taxon>Micrococcales</taxon>
        <taxon>Brevibacteriaceae</taxon>
        <taxon>Saxibacter</taxon>
    </lineage>
</organism>
<reference evidence="1 2" key="1">
    <citation type="submission" date="2023-05" db="EMBL/GenBank/DDBJ databases">
        <title>Lithophilousrod everest ZFBP1038 complete genpme.</title>
        <authorList>
            <person name="Tian M."/>
        </authorList>
    </citation>
    <scope>NUCLEOTIDE SEQUENCE [LARGE SCALE GENOMIC DNA]</scope>
    <source>
        <strain evidence="1 2">ZFBP1038</strain>
    </source>
</reference>
<accession>A0ABY8QUP8</accession>
<dbReference type="RefSeq" id="WP_349639546.1">
    <property type="nucleotide sequence ID" value="NZ_CP090958.1"/>
</dbReference>
<dbReference type="Proteomes" id="UP001209083">
    <property type="component" value="Chromosome"/>
</dbReference>
<proteinExistence type="predicted"/>
<keyword evidence="2" id="KW-1185">Reference proteome</keyword>
<sequence length="58" mass="6076">MTSDDLKVRFDALGIAVRAGVDPADAANRISLPGVKFTGATPVALRLPEAVAVKLEDR</sequence>
<name>A0ABY8QUP8_9MICO</name>
<evidence type="ECO:0000313" key="2">
    <source>
        <dbReference type="Proteomes" id="UP001209083"/>
    </source>
</evidence>
<protein>
    <submittedName>
        <fullName evidence="1">Uncharacterized protein</fullName>
    </submittedName>
</protein>
<evidence type="ECO:0000313" key="1">
    <source>
        <dbReference type="EMBL" id="WGW12742.1"/>
    </source>
</evidence>